<organism evidence="1 2">
    <name type="scientific">Stephania yunnanensis</name>
    <dbReference type="NCBI Taxonomy" id="152371"/>
    <lineage>
        <taxon>Eukaryota</taxon>
        <taxon>Viridiplantae</taxon>
        <taxon>Streptophyta</taxon>
        <taxon>Embryophyta</taxon>
        <taxon>Tracheophyta</taxon>
        <taxon>Spermatophyta</taxon>
        <taxon>Magnoliopsida</taxon>
        <taxon>Ranunculales</taxon>
        <taxon>Menispermaceae</taxon>
        <taxon>Menispermoideae</taxon>
        <taxon>Cissampelideae</taxon>
        <taxon>Stephania</taxon>
    </lineage>
</organism>
<accession>A0AAP0L2W5</accession>
<comment type="caution">
    <text evidence="1">The sequence shown here is derived from an EMBL/GenBank/DDBJ whole genome shotgun (WGS) entry which is preliminary data.</text>
</comment>
<protein>
    <submittedName>
        <fullName evidence="1">Uncharacterized protein</fullName>
    </submittedName>
</protein>
<reference evidence="1 2" key="1">
    <citation type="submission" date="2024-01" db="EMBL/GenBank/DDBJ databases">
        <title>Genome assemblies of Stephania.</title>
        <authorList>
            <person name="Yang L."/>
        </authorList>
    </citation>
    <scope>NUCLEOTIDE SEQUENCE [LARGE SCALE GENOMIC DNA]</scope>
    <source>
        <strain evidence="1">YNDBR</strain>
        <tissue evidence="1">Leaf</tissue>
    </source>
</reference>
<gene>
    <name evidence="1" type="ORF">Syun_004354</name>
</gene>
<keyword evidence="2" id="KW-1185">Reference proteome</keyword>
<evidence type="ECO:0000313" key="1">
    <source>
        <dbReference type="EMBL" id="KAK9163452.1"/>
    </source>
</evidence>
<evidence type="ECO:0000313" key="2">
    <source>
        <dbReference type="Proteomes" id="UP001420932"/>
    </source>
</evidence>
<name>A0AAP0L2W5_9MAGN</name>
<proteinExistence type="predicted"/>
<dbReference type="EMBL" id="JBBNAF010000002">
    <property type="protein sequence ID" value="KAK9163452.1"/>
    <property type="molecule type" value="Genomic_DNA"/>
</dbReference>
<dbReference type="Proteomes" id="UP001420932">
    <property type="component" value="Unassembled WGS sequence"/>
</dbReference>
<sequence>MWRFENAFWSVGRLDKLGISVWIEKTGHDMALNCTLHKSTTKVDNEPRKRAWESEGQ</sequence>
<dbReference type="AlphaFoldDB" id="A0AAP0L2W5"/>